<dbReference type="GO" id="GO:0005737">
    <property type="term" value="C:cytoplasm"/>
    <property type="evidence" value="ECO:0007669"/>
    <property type="project" value="TreeGrafter"/>
</dbReference>
<gene>
    <name evidence="6" type="ORF">GSBLH_T00002255001</name>
</gene>
<dbReference type="OrthoDB" id="25767at2759"/>
<evidence type="ECO:0000313" key="7">
    <source>
        <dbReference type="Proteomes" id="UP000008312"/>
    </source>
</evidence>
<dbReference type="EMBL" id="FN668648">
    <property type="protein sequence ID" value="CBK22205.2"/>
    <property type="molecule type" value="Genomic_DNA"/>
</dbReference>
<dbReference type="GO" id="GO:0005634">
    <property type="term" value="C:nucleus"/>
    <property type="evidence" value="ECO:0007669"/>
    <property type="project" value="TreeGrafter"/>
</dbReference>
<reference evidence="6" key="1">
    <citation type="submission" date="2010-02" db="EMBL/GenBank/DDBJ databases">
        <title>Sequencing and annotation of the Blastocystis hominis genome.</title>
        <authorList>
            <person name="Wincker P."/>
        </authorList>
    </citation>
    <scope>NUCLEOTIDE SEQUENCE</scope>
    <source>
        <strain evidence="6">Singapore isolate B</strain>
    </source>
</reference>
<dbReference type="Gene3D" id="3.30.70.660">
    <property type="entry name" value="Pseudouridine synthase I, catalytic domain, C-terminal subdomain"/>
    <property type="match status" value="1"/>
</dbReference>
<dbReference type="GO" id="GO:0160147">
    <property type="term" value="F:tRNA pseudouridine(38-40) synthase activity"/>
    <property type="evidence" value="ECO:0007669"/>
    <property type="project" value="UniProtKB-EC"/>
</dbReference>
<accession>D8M2B0</accession>
<dbReference type="InParanoid" id="D8M2B0"/>
<dbReference type="InterPro" id="IPR020094">
    <property type="entry name" value="TruA/RsuA/RluB/E/F_N"/>
</dbReference>
<keyword evidence="3 4" id="KW-0413">Isomerase</keyword>
<dbReference type="Pfam" id="PF01416">
    <property type="entry name" value="PseudoU_synth_1"/>
    <property type="match status" value="1"/>
</dbReference>
<dbReference type="InterPro" id="IPR001406">
    <property type="entry name" value="PsdUridine_synth_TruA"/>
</dbReference>
<dbReference type="GO" id="GO:0031119">
    <property type="term" value="P:tRNA pseudouridine synthesis"/>
    <property type="evidence" value="ECO:0007669"/>
    <property type="project" value="TreeGrafter"/>
</dbReference>
<evidence type="ECO:0000256" key="1">
    <source>
        <dbReference type="ARBA" id="ARBA00009375"/>
    </source>
</evidence>
<dbReference type="EC" id="5.4.99.12" evidence="4"/>
<dbReference type="PANTHER" id="PTHR11142">
    <property type="entry name" value="PSEUDOURIDYLATE SYNTHASE"/>
    <property type="match status" value="1"/>
</dbReference>
<protein>
    <recommendedName>
        <fullName evidence="4">tRNA pseudouridine synthase</fullName>
        <ecNumber evidence="4">5.4.99.12</ecNumber>
    </recommendedName>
</protein>
<sequence length="399" mass="45017">MSGFAQRDSAQQIDGVADDNSVESAIFSALKRVHLIDDISKCHYQRCGRTDAGVSAFNQVISLYLRSNLRSGVEFVDEFDPSIPYNAPNTSNQPQSAPSSSTPVTEFDYASVLNKVLPPTIRITGWCPVDRSFSARYSCCGEDWAANLSAGRVYRYYFLRRNYDVELMRSAVKLFEGEHDFRNFCRIDAVNVCDFTRTVFRGDVVEIRKGETPQHDVLAVEIVGRAFLWHQIRCMMSILFLVASKKEKQTIISDLLDVSKSPCKPQYHLADPEPLVLYDCVFNPGKPVGSQTARSYQFIRSHPLYAPILESSTEKYNEAPCSFDASLSDSALAELRRACEERVYRTLIPGACALQLLSGIREEYAERFVPSGELEGDFQEVAARKYTPLERRSKARWIG</sequence>
<dbReference type="InterPro" id="IPR020097">
    <property type="entry name" value="PsdUridine_synth_TruA_a/b_dom"/>
</dbReference>
<proteinExistence type="inferred from homology"/>
<evidence type="ECO:0000256" key="4">
    <source>
        <dbReference type="RuleBase" id="RU003792"/>
    </source>
</evidence>
<keyword evidence="7" id="KW-1185">Reference proteome</keyword>
<dbReference type="Proteomes" id="UP000008312">
    <property type="component" value="Unassembled WGS sequence"/>
</dbReference>
<evidence type="ECO:0000259" key="5">
    <source>
        <dbReference type="Pfam" id="PF01416"/>
    </source>
</evidence>
<dbReference type="GeneID" id="24919447"/>
<comment type="similarity">
    <text evidence="1 4">Belongs to the tRNA pseudouridine synthase TruA family.</text>
</comment>
<dbReference type="InterPro" id="IPR020103">
    <property type="entry name" value="PsdUridine_synth_cat_dom_sf"/>
</dbReference>
<dbReference type="GO" id="GO:0003723">
    <property type="term" value="F:RNA binding"/>
    <property type="evidence" value="ECO:0007669"/>
    <property type="project" value="InterPro"/>
</dbReference>
<organism evidence="6">
    <name type="scientific">Blastocystis hominis</name>
    <dbReference type="NCBI Taxonomy" id="12968"/>
    <lineage>
        <taxon>Eukaryota</taxon>
        <taxon>Sar</taxon>
        <taxon>Stramenopiles</taxon>
        <taxon>Bigyra</taxon>
        <taxon>Opalozoa</taxon>
        <taxon>Opalinata</taxon>
        <taxon>Blastocystidae</taxon>
        <taxon>Blastocystis</taxon>
    </lineage>
</organism>
<comment type="catalytic activity">
    <reaction evidence="4">
        <text>uridine(38/39/40) in tRNA = pseudouridine(38/39/40) in tRNA</text>
        <dbReference type="Rhea" id="RHEA:22376"/>
        <dbReference type="Rhea" id="RHEA-COMP:10085"/>
        <dbReference type="Rhea" id="RHEA-COMP:10087"/>
        <dbReference type="ChEBI" id="CHEBI:65314"/>
        <dbReference type="ChEBI" id="CHEBI:65315"/>
        <dbReference type="EC" id="5.4.99.12"/>
    </reaction>
</comment>
<name>D8M2B0_BLAHO</name>
<evidence type="ECO:0000256" key="2">
    <source>
        <dbReference type="ARBA" id="ARBA00022694"/>
    </source>
</evidence>
<evidence type="ECO:0000313" key="6">
    <source>
        <dbReference type="EMBL" id="CBK22205.2"/>
    </source>
</evidence>
<dbReference type="SUPFAM" id="SSF55120">
    <property type="entry name" value="Pseudouridine synthase"/>
    <property type="match status" value="1"/>
</dbReference>
<evidence type="ECO:0000256" key="3">
    <source>
        <dbReference type="ARBA" id="ARBA00023235"/>
    </source>
</evidence>
<dbReference type="PANTHER" id="PTHR11142:SF5">
    <property type="entry name" value="TRNA PSEUDOURIDINE(38_39) SYNTHASE"/>
    <property type="match status" value="1"/>
</dbReference>
<dbReference type="RefSeq" id="XP_012896253.1">
    <property type="nucleotide sequence ID" value="XM_013040799.1"/>
</dbReference>
<dbReference type="AlphaFoldDB" id="D8M2B0"/>
<dbReference type="InterPro" id="IPR020095">
    <property type="entry name" value="PsdUridine_synth_TruA_C"/>
</dbReference>
<dbReference type="Gene3D" id="3.30.70.580">
    <property type="entry name" value="Pseudouridine synthase I, catalytic domain, N-terminal subdomain"/>
    <property type="match status" value="1"/>
</dbReference>
<dbReference type="FunCoup" id="D8M2B0">
    <property type="interactions" value="169"/>
</dbReference>
<feature type="domain" description="Pseudouridine synthase I TruA alpha/beta" evidence="5">
    <location>
        <begin position="171"/>
        <end position="283"/>
    </location>
</feature>
<dbReference type="GO" id="GO:1990481">
    <property type="term" value="P:mRNA pseudouridine synthesis"/>
    <property type="evidence" value="ECO:0007669"/>
    <property type="project" value="TreeGrafter"/>
</dbReference>
<keyword evidence="2 4" id="KW-0819">tRNA processing</keyword>